<keyword evidence="4 6" id="KW-1133">Transmembrane helix</keyword>
<evidence type="ECO:0000256" key="6">
    <source>
        <dbReference type="RuleBase" id="RU310713"/>
    </source>
</evidence>
<feature type="compositionally biased region" description="Low complexity" evidence="7">
    <location>
        <begin position="702"/>
        <end position="712"/>
    </location>
</feature>
<evidence type="ECO:0000256" key="3">
    <source>
        <dbReference type="ARBA" id="ARBA00022692"/>
    </source>
</evidence>
<evidence type="ECO:0000256" key="1">
    <source>
        <dbReference type="ARBA" id="ARBA00004141"/>
    </source>
</evidence>
<sequence length="738" mass="85726">METDQVFFTDYSGRNPLLDQMPSYQASLNRGMTAKWRGTRRGRFSSSDSQKGAESSFRRNEAAEEMELLPIYALVQPMAEKRREKRRRLGKGQDLSRWEYWKGNYVFRQMRENAKVLQNHLQLWKKDIRLIEGMFGTGILSYFYFLRFLVMLNLAIFLLMFAFVMLPMIIVPHTSANVTWSQSGGGNCSSYKIGNPRALPNFHEQITDLLSGEGFMERTYLFYGFYNMDKIHFPHFTYNLSLAYLLTTVAYLLFSLIWIVKRSATGFKRSLVQNEDCFQSFCNKIFAGWDFCITNKTTAKLKKSIMLNELRIDLEEERVRQKIAERSRTERLRIYFIRFVLNVFVIGVLAACFYSIYLATSLSQDAEMNKKKVNFLMDLITEYLPSIVITLANFITPVLFSFIINFEDYSPSFEIRFTLMRCVFMRLTSIGVLLLSLWRKITRCDDAFCECGYNPDLYSCWESRVGQEMYKLTIFDFIIIAAVTIFVEFPRKFLVKYCNCQLIKFWGDQEFSIPQNVLQIVYGQTICWIGTFYCPLLPAICTIKYFLMFYIKKTSLLHNCRPSVRPFRASRSTFFFLVVLLIGLILASLPVVISVAQINSSKACGPFMNYTTSWEVLPIAVSQLPDGVQRFLSFLSSETFAASFFVVTFLAMFYVIALARGYKKVISQLREQLTMEGRDRQFLIQRLVIAQRRSKFNPKPPGRSSRSPRSPSYHTSFAYNHPEAMRLADSPPPSSTQV</sequence>
<evidence type="ECO:0000256" key="7">
    <source>
        <dbReference type="SAM" id="MobiDB-lite"/>
    </source>
</evidence>
<keyword evidence="5 6" id="KW-0472">Membrane</keyword>
<evidence type="ECO:0000256" key="2">
    <source>
        <dbReference type="ARBA" id="ARBA00006510"/>
    </source>
</evidence>
<dbReference type="InterPro" id="IPR012496">
    <property type="entry name" value="TMC_dom"/>
</dbReference>
<evidence type="ECO:0000256" key="4">
    <source>
        <dbReference type="ARBA" id="ARBA00022989"/>
    </source>
</evidence>
<dbReference type="OrthoDB" id="1936208at2759"/>
<dbReference type="PANTHER" id="PTHR23302:SF42">
    <property type="entry name" value="TRANSMEMBRANE CHANNEL-LIKE PROTEIN 7"/>
    <property type="match status" value="1"/>
</dbReference>
<dbReference type="KEGG" id="kmr:108236373"/>
<dbReference type="OMA" id="QFFMTFF"/>
<proteinExistence type="inferred from homology"/>
<dbReference type="GO" id="GO:0008381">
    <property type="term" value="F:mechanosensitive monoatomic ion channel activity"/>
    <property type="evidence" value="ECO:0007669"/>
    <property type="project" value="TreeGrafter"/>
</dbReference>
<dbReference type="Pfam" id="PF07810">
    <property type="entry name" value="TMC"/>
    <property type="match status" value="1"/>
</dbReference>
<feature type="transmembrane region" description="Helical" evidence="6">
    <location>
        <begin position="242"/>
        <end position="260"/>
    </location>
</feature>
<comment type="similarity">
    <text evidence="2 6">Belongs to the TMC family.</text>
</comment>
<dbReference type="RefSeq" id="XP_017272464.1">
    <property type="nucleotide sequence ID" value="XM_017416975.1"/>
</dbReference>
<dbReference type="Ensembl" id="ENSKMAT00000029241.1">
    <property type="protein sequence ID" value="ENSKMAP00000028878.1"/>
    <property type="gene ID" value="ENSKMAG00000021408.1"/>
</dbReference>
<feature type="region of interest" description="Disordered" evidence="7">
    <location>
        <begin position="38"/>
        <end position="59"/>
    </location>
</feature>
<reference evidence="9" key="2">
    <citation type="submission" date="2025-09" db="UniProtKB">
        <authorList>
            <consortium name="Ensembl"/>
        </authorList>
    </citation>
    <scope>IDENTIFICATION</scope>
</reference>
<keyword evidence="3 6" id="KW-0812">Transmembrane</keyword>
<dbReference type="GeneID" id="108236373"/>
<evidence type="ECO:0000313" key="10">
    <source>
        <dbReference type="Proteomes" id="UP000264800"/>
    </source>
</evidence>
<protein>
    <recommendedName>
        <fullName evidence="6">Transmembrane channel-like protein</fullName>
    </recommendedName>
</protein>
<feature type="transmembrane region" description="Helical" evidence="6">
    <location>
        <begin position="144"/>
        <end position="170"/>
    </location>
</feature>
<feature type="transmembrane region" description="Helical" evidence="6">
    <location>
        <begin position="335"/>
        <end position="357"/>
    </location>
</feature>
<dbReference type="AlphaFoldDB" id="A0A3Q3BFN8"/>
<feature type="region of interest" description="Disordered" evidence="7">
    <location>
        <begin position="695"/>
        <end position="716"/>
    </location>
</feature>
<organism evidence="9 10">
    <name type="scientific">Kryptolebias marmoratus</name>
    <name type="common">Mangrove killifish</name>
    <name type="synonym">Rivulus marmoratus</name>
    <dbReference type="NCBI Taxonomy" id="37003"/>
    <lineage>
        <taxon>Eukaryota</taxon>
        <taxon>Metazoa</taxon>
        <taxon>Chordata</taxon>
        <taxon>Craniata</taxon>
        <taxon>Vertebrata</taxon>
        <taxon>Euteleostomi</taxon>
        <taxon>Actinopterygii</taxon>
        <taxon>Neopterygii</taxon>
        <taxon>Teleostei</taxon>
        <taxon>Neoteleostei</taxon>
        <taxon>Acanthomorphata</taxon>
        <taxon>Ovalentaria</taxon>
        <taxon>Atherinomorphae</taxon>
        <taxon>Cyprinodontiformes</taxon>
        <taxon>Rivulidae</taxon>
        <taxon>Kryptolebias</taxon>
    </lineage>
</organism>
<keyword evidence="10" id="KW-1185">Reference proteome</keyword>
<feature type="transmembrane region" description="Helical" evidence="6">
    <location>
        <begin position="383"/>
        <end position="406"/>
    </location>
</feature>
<feature type="transmembrane region" description="Helical" evidence="6">
    <location>
        <begin position="640"/>
        <end position="662"/>
    </location>
</feature>
<feature type="transmembrane region" description="Helical" evidence="6">
    <location>
        <begin position="469"/>
        <end position="487"/>
    </location>
</feature>
<accession>A0A3Q3BFN8</accession>
<dbReference type="GeneTree" id="ENSGT01050000244894"/>
<feature type="compositionally biased region" description="Polar residues" evidence="7">
    <location>
        <begin position="44"/>
        <end position="53"/>
    </location>
</feature>
<feature type="transmembrane region" description="Helical" evidence="6">
    <location>
        <begin position="574"/>
        <end position="598"/>
    </location>
</feature>
<evidence type="ECO:0000259" key="8">
    <source>
        <dbReference type="Pfam" id="PF07810"/>
    </source>
</evidence>
<dbReference type="Proteomes" id="UP000264800">
    <property type="component" value="Unplaced"/>
</dbReference>
<evidence type="ECO:0000256" key="5">
    <source>
        <dbReference type="ARBA" id="ARBA00023136"/>
    </source>
</evidence>
<name>A0A3Q3BFN8_KRYMA</name>
<feature type="domain" description="TMC" evidence="8">
    <location>
        <begin position="460"/>
        <end position="570"/>
    </location>
</feature>
<evidence type="ECO:0000313" key="9">
    <source>
        <dbReference type="Ensembl" id="ENSKMAP00000028878.1"/>
    </source>
</evidence>
<comment type="subcellular location">
    <subcellularLocation>
        <location evidence="1 6">Membrane</location>
        <topology evidence="1 6">Multi-pass membrane protein</topology>
    </subcellularLocation>
</comment>
<reference evidence="9" key="1">
    <citation type="submission" date="2025-08" db="UniProtKB">
        <authorList>
            <consortium name="Ensembl"/>
        </authorList>
    </citation>
    <scope>IDENTIFICATION</scope>
</reference>
<dbReference type="PANTHER" id="PTHR23302">
    <property type="entry name" value="TRANSMEMBRANE CHANNEL-RELATED"/>
    <property type="match status" value="1"/>
</dbReference>
<dbReference type="GO" id="GO:0005886">
    <property type="term" value="C:plasma membrane"/>
    <property type="evidence" value="ECO:0007669"/>
    <property type="project" value="InterPro"/>
</dbReference>
<dbReference type="InterPro" id="IPR038900">
    <property type="entry name" value="TMC"/>
</dbReference>
<dbReference type="STRING" id="37003.ENSKMAP00000028878"/>